<feature type="non-terminal residue" evidence="1">
    <location>
        <position position="1"/>
    </location>
</feature>
<name>A0A9N9JF50_9GLOM</name>
<dbReference type="OrthoDB" id="2376431at2759"/>
<comment type="caution">
    <text evidence="1">The sequence shown here is derived from an EMBL/GenBank/DDBJ whole genome shotgun (WGS) entry which is preliminary data.</text>
</comment>
<keyword evidence="2" id="KW-1185">Reference proteome</keyword>
<organism evidence="1 2">
    <name type="scientific">Acaulospora morrowiae</name>
    <dbReference type="NCBI Taxonomy" id="94023"/>
    <lineage>
        <taxon>Eukaryota</taxon>
        <taxon>Fungi</taxon>
        <taxon>Fungi incertae sedis</taxon>
        <taxon>Mucoromycota</taxon>
        <taxon>Glomeromycotina</taxon>
        <taxon>Glomeromycetes</taxon>
        <taxon>Diversisporales</taxon>
        <taxon>Acaulosporaceae</taxon>
        <taxon>Acaulospora</taxon>
    </lineage>
</organism>
<proteinExistence type="predicted"/>
<reference evidence="1" key="1">
    <citation type="submission" date="2021-06" db="EMBL/GenBank/DDBJ databases">
        <authorList>
            <person name="Kallberg Y."/>
            <person name="Tangrot J."/>
            <person name="Rosling A."/>
        </authorList>
    </citation>
    <scope>NUCLEOTIDE SEQUENCE</scope>
    <source>
        <strain evidence="1">CL551</strain>
    </source>
</reference>
<protein>
    <submittedName>
        <fullName evidence="1">12602_t:CDS:1</fullName>
    </submittedName>
</protein>
<evidence type="ECO:0000313" key="2">
    <source>
        <dbReference type="Proteomes" id="UP000789342"/>
    </source>
</evidence>
<gene>
    <name evidence="1" type="ORF">AMORRO_LOCUS17042</name>
</gene>
<evidence type="ECO:0000313" key="1">
    <source>
        <dbReference type="EMBL" id="CAG8777515.1"/>
    </source>
</evidence>
<dbReference type="AlphaFoldDB" id="A0A9N9JF50"/>
<feature type="non-terminal residue" evidence="1">
    <location>
        <position position="267"/>
    </location>
</feature>
<accession>A0A9N9JF50</accession>
<sequence length="267" mass="30692">LLRICNELVASKSIPLSSIKEIVRLGQTSGGDEVLSKEFVNYVLKVLDSLERNEKNLIPRRAFIMRCLDIVPLESPVLIHIYKNIFSQDPFPLIGSIISRIFSKEEEESEDAFFELFTNFNQILRRSPRLDIINLCLKAQRADSPMAALCCDIIQENYFSVLEMADMVNHFNPAAKTLIATGVQPLQQISAIAFLKEFVGRFWETTINEENFTHPITLNRMMEVGQVDGHAIIEQINDYMEKDHPLVHSLKIYFLRDLRARDFSIDD</sequence>
<dbReference type="EMBL" id="CAJVPV010050264">
    <property type="protein sequence ID" value="CAG8777515.1"/>
    <property type="molecule type" value="Genomic_DNA"/>
</dbReference>
<dbReference type="Proteomes" id="UP000789342">
    <property type="component" value="Unassembled WGS sequence"/>
</dbReference>